<keyword evidence="3" id="KW-1185">Reference proteome</keyword>
<proteinExistence type="predicted"/>
<feature type="signal peptide" evidence="1">
    <location>
        <begin position="1"/>
        <end position="27"/>
    </location>
</feature>
<organism evidence="2 3">
    <name type="scientific">Streptomyces yanii</name>
    <dbReference type="NCBI Taxonomy" id="78510"/>
    <lineage>
        <taxon>Bacteria</taxon>
        <taxon>Bacillati</taxon>
        <taxon>Actinomycetota</taxon>
        <taxon>Actinomycetes</taxon>
        <taxon>Kitasatosporales</taxon>
        <taxon>Streptomycetaceae</taxon>
        <taxon>Streptomyces</taxon>
    </lineage>
</organism>
<evidence type="ECO:0000313" key="3">
    <source>
        <dbReference type="Proteomes" id="UP001589710"/>
    </source>
</evidence>
<comment type="caution">
    <text evidence="2">The sequence shown here is derived from an EMBL/GenBank/DDBJ whole genome shotgun (WGS) entry which is preliminary data.</text>
</comment>
<protein>
    <recommendedName>
        <fullName evidence="4">Metalloprotease</fullName>
    </recommendedName>
</protein>
<evidence type="ECO:0008006" key="4">
    <source>
        <dbReference type="Google" id="ProtNLM"/>
    </source>
</evidence>
<reference evidence="2 3" key="1">
    <citation type="submission" date="2024-09" db="EMBL/GenBank/DDBJ databases">
        <authorList>
            <person name="Sun Q."/>
            <person name="Mori K."/>
        </authorList>
    </citation>
    <scope>NUCLEOTIDE SEQUENCE [LARGE SCALE GENOMIC DNA]</scope>
    <source>
        <strain evidence="2 3">JCM 3331</strain>
    </source>
</reference>
<sequence length="410" mass="44333">MQKHVSWAVTVATVATCALGAGSPAMAADAAPATSAVTATAAATPGGIDTSKLDPKLKATVDAFIAKLPAGWQDRVQALYDKSGAGDTLWAEISHAGIDPNSYQCQSTQFREAILKHYEGINNPSGFEILRALGFLDLPVYEALLFGKDSKANTFGLNGEYTQKVTSTMKDLKSFWDINSADIQLVPMKNDIYQSPERAGRVIAALYGVSEEVGVEFAKALYPQYFEMEPFLKNGMNPILTLNAFAYSEEGEPNPMGISDRIVMGDGILEVMKEIGLDGVAPKEIMAHEFGHHVQFEDHLFTNTTLTGPEATRRTELMADAFGTYYLTHSRGEALNAERLLNSEKGFYEIGDCSFLSPGHHGTPNQRLAASTWGASVADNAANQGHILLSLTFADKFDVKLPELVKPDAV</sequence>
<accession>A0ABV5RPB9</accession>
<keyword evidence="1" id="KW-0732">Signal</keyword>
<gene>
    <name evidence="2" type="ORF">ACFFTL_47735</name>
</gene>
<feature type="chain" id="PRO_5045336571" description="Metalloprotease" evidence="1">
    <location>
        <begin position="28"/>
        <end position="410"/>
    </location>
</feature>
<dbReference type="RefSeq" id="WP_345510140.1">
    <property type="nucleotide sequence ID" value="NZ_BAAAXD010000006.1"/>
</dbReference>
<name>A0ABV5RPB9_9ACTN</name>
<dbReference type="EMBL" id="JBHMCG010000232">
    <property type="protein sequence ID" value="MFB9579739.1"/>
    <property type="molecule type" value="Genomic_DNA"/>
</dbReference>
<evidence type="ECO:0000256" key="1">
    <source>
        <dbReference type="SAM" id="SignalP"/>
    </source>
</evidence>
<dbReference type="Proteomes" id="UP001589710">
    <property type="component" value="Unassembled WGS sequence"/>
</dbReference>
<evidence type="ECO:0000313" key="2">
    <source>
        <dbReference type="EMBL" id="MFB9579739.1"/>
    </source>
</evidence>